<feature type="compositionally biased region" description="Basic and acidic residues" evidence="1">
    <location>
        <begin position="1"/>
        <end position="13"/>
    </location>
</feature>
<evidence type="ECO:0000313" key="3">
    <source>
        <dbReference type="Proteomes" id="UP000250235"/>
    </source>
</evidence>
<sequence length="112" mass="12434">MRGEEESFERLEEATISNKTSSAQNRDDEQAGKLVKVKQAQIACQMLSNPRARRFEYNAIRKTLLCIQIDLLVLSSQNSAHSDFPKGKSGNISSDELTDCTRSVDAKISRAG</sequence>
<accession>A0A2Z7BKD0</accession>
<dbReference type="EMBL" id="KV005036">
    <property type="protein sequence ID" value="KZV34565.1"/>
    <property type="molecule type" value="Genomic_DNA"/>
</dbReference>
<reference evidence="2 3" key="1">
    <citation type="journal article" date="2015" name="Proc. Natl. Acad. Sci. U.S.A.">
        <title>The resurrection genome of Boea hygrometrica: A blueprint for survival of dehydration.</title>
        <authorList>
            <person name="Xiao L."/>
            <person name="Yang G."/>
            <person name="Zhang L."/>
            <person name="Yang X."/>
            <person name="Zhao S."/>
            <person name="Ji Z."/>
            <person name="Zhou Q."/>
            <person name="Hu M."/>
            <person name="Wang Y."/>
            <person name="Chen M."/>
            <person name="Xu Y."/>
            <person name="Jin H."/>
            <person name="Xiao X."/>
            <person name="Hu G."/>
            <person name="Bao F."/>
            <person name="Hu Y."/>
            <person name="Wan P."/>
            <person name="Li L."/>
            <person name="Deng X."/>
            <person name="Kuang T."/>
            <person name="Xiang C."/>
            <person name="Zhu J.K."/>
            <person name="Oliver M.J."/>
            <person name="He Y."/>
        </authorList>
    </citation>
    <scope>NUCLEOTIDE SEQUENCE [LARGE SCALE GENOMIC DNA]</scope>
    <source>
        <strain evidence="3">cv. XS01</strain>
    </source>
</reference>
<feature type="compositionally biased region" description="Polar residues" evidence="1">
    <location>
        <begin position="15"/>
        <end position="24"/>
    </location>
</feature>
<protein>
    <submittedName>
        <fullName evidence="2">Serine/threonine-protein phosphatase 4 regulatory subunit 2-like</fullName>
    </submittedName>
</protein>
<proteinExistence type="predicted"/>
<dbReference type="Proteomes" id="UP000250235">
    <property type="component" value="Unassembled WGS sequence"/>
</dbReference>
<feature type="region of interest" description="Disordered" evidence="1">
    <location>
        <begin position="1"/>
        <end position="32"/>
    </location>
</feature>
<dbReference type="AlphaFoldDB" id="A0A2Z7BKD0"/>
<gene>
    <name evidence="2" type="ORF">F511_25114</name>
</gene>
<evidence type="ECO:0000313" key="2">
    <source>
        <dbReference type="EMBL" id="KZV34565.1"/>
    </source>
</evidence>
<organism evidence="2 3">
    <name type="scientific">Dorcoceras hygrometricum</name>
    <dbReference type="NCBI Taxonomy" id="472368"/>
    <lineage>
        <taxon>Eukaryota</taxon>
        <taxon>Viridiplantae</taxon>
        <taxon>Streptophyta</taxon>
        <taxon>Embryophyta</taxon>
        <taxon>Tracheophyta</taxon>
        <taxon>Spermatophyta</taxon>
        <taxon>Magnoliopsida</taxon>
        <taxon>eudicotyledons</taxon>
        <taxon>Gunneridae</taxon>
        <taxon>Pentapetalae</taxon>
        <taxon>asterids</taxon>
        <taxon>lamiids</taxon>
        <taxon>Lamiales</taxon>
        <taxon>Gesneriaceae</taxon>
        <taxon>Didymocarpoideae</taxon>
        <taxon>Trichosporeae</taxon>
        <taxon>Loxocarpinae</taxon>
        <taxon>Dorcoceras</taxon>
    </lineage>
</organism>
<keyword evidence="3" id="KW-1185">Reference proteome</keyword>
<evidence type="ECO:0000256" key="1">
    <source>
        <dbReference type="SAM" id="MobiDB-lite"/>
    </source>
</evidence>
<name>A0A2Z7BKD0_9LAMI</name>